<reference evidence="2 3" key="1">
    <citation type="submission" date="2024-09" db="EMBL/GenBank/DDBJ databases">
        <authorList>
            <person name="Sun Q."/>
            <person name="Mori K."/>
        </authorList>
    </citation>
    <scope>NUCLEOTIDE SEQUENCE [LARGE SCALE GENOMIC DNA]</scope>
    <source>
        <strain evidence="2 3">JCM 3324</strain>
    </source>
</reference>
<proteinExistence type="predicted"/>
<evidence type="ECO:0008006" key="4">
    <source>
        <dbReference type="Google" id="ProtNLM"/>
    </source>
</evidence>
<name>A0ABV5NMR8_9ACTN</name>
<evidence type="ECO:0000313" key="2">
    <source>
        <dbReference type="EMBL" id="MFB9471596.1"/>
    </source>
</evidence>
<keyword evidence="1" id="KW-0732">Signal</keyword>
<feature type="chain" id="PRO_5047498798" description="Secreted protein" evidence="1">
    <location>
        <begin position="29"/>
        <end position="76"/>
    </location>
</feature>
<evidence type="ECO:0000256" key="1">
    <source>
        <dbReference type="SAM" id="SignalP"/>
    </source>
</evidence>
<accession>A0ABV5NMR8</accession>
<organism evidence="2 3">
    <name type="scientific">Nonomuraea salmonea</name>
    <dbReference type="NCBI Taxonomy" id="46181"/>
    <lineage>
        <taxon>Bacteria</taxon>
        <taxon>Bacillati</taxon>
        <taxon>Actinomycetota</taxon>
        <taxon>Actinomycetes</taxon>
        <taxon>Streptosporangiales</taxon>
        <taxon>Streptosporangiaceae</taxon>
        <taxon>Nonomuraea</taxon>
    </lineage>
</organism>
<protein>
    <recommendedName>
        <fullName evidence="4">Secreted protein</fullName>
    </recommendedName>
</protein>
<comment type="caution">
    <text evidence="2">The sequence shown here is derived from an EMBL/GenBank/DDBJ whole genome shotgun (WGS) entry which is preliminary data.</text>
</comment>
<dbReference type="Proteomes" id="UP001589568">
    <property type="component" value="Unassembled WGS sequence"/>
</dbReference>
<dbReference type="EMBL" id="JBHMCF010000013">
    <property type="protein sequence ID" value="MFB9471596.1"/>
    <property type="molecule type" value="Genomic_DNA"/>
</dbReference>
<feature type="signal peptide" evidence="1">
    <location>
        <begin position="1"/>
        <end position="28"/>
    </location>
</feature>
<evidence type="ECO:0000313" key="3">
    <source>
        <dbReference type="Proteomes" id="UP001589568"/>
    </source>
</evidence>
<dbReference type="RefSeq" id="WP_364377488.1">
    <property type="nucleotide sequence ID" value="NZ_JBHMCF010000013.1"/>
</dbReference>
<keyword evidence="3" id="KW-1185">Reference proteome</keyword>
<gene>
    <name evidence="2" type="ORF">ACFFR3_18900</name>
</gene>
<sequence>MFSRSKRIFGIAAIALAAVTAAAAPAHADDELTSTFSLLRQLNNPFCLPGATTTGIPVVDSLLPGLVGCPQAPLVR</sequence>